<evidence type="ECO:0000313" key="3">
    <source>
        <dbReference type="Proteomes" id="UP001499924"/>
    </source>
</evidence>
<gene>
    <name evidence="2" type="ORF">GCM10010531_30140</name>
</gene>
<accession>A0ABP6PCG9</accession>
<feature type="transmembrane region" description="Helical" evidence="1">
    <location>
        <begin position="54"/>
        <end position="74"/>
    </location>
</feature>
<keyword evidence="1" id="KW-0812">Transmembrane</keyword>
<feature type="transmembrane region" description="Helical" evidence="1">
    <location>
        <begin position="81"/>
        <end position="102"/>
    </location>
</feature>
<reference evidence="3" key="1">
    <citation type="journal article" date="2019" name="Int. J. Syst. Evol. Microbiol.">
        <title>The Global Catalogue of Microorganisms (GCM) 10K type strain sequencing project: providing services to taxonomists for standard genome sequencing and annotation.</title>
        <authorList>
            <consortium name="The Broad Institute Genomics Platform"/>
            <consortium name="The Broad Institute Genome Sequencing Center for Infectious Disease"/>
            <person name="Wu L."/>
            <person name="Ma J."/>
        </authorList>
    </citation>
    <scope>NUCLEOTIDE SEQUENCE [LARGE SCALE GENOMIC DNA]</scope>
    <source>
        <strain evidence="3">JCM 15614</strain>
    </source>
</reference>
<comment type="caution">
    <text evidence="2">The sequence shown here is derived from an EMBL/GenBank/DDBJ whole genome shotgun (WGS) entry which is preliminary data.</text>
</comment>
<feature type="transmembrane region" description="Helical" evidence="1">
    <location>
        <begin position="20"/>
        <end position="42"/>
    </location>
</feature>
<evidence type="ECO:0008006" key="4">
    <source>
        <dbReference type="Google" id="ProtNLM"/>
    </source>
</evidence>
<protein>
    <recommendedName>
        <fullName evidence="4">DoxX-like family protein</fullName>
    </recommendedName>
</protein>
<feature type="transmembrane region" description="Helical" evidence="1">
    <location>
        <begin position="108"/>
        <end position="126"/>
    </location>
</feature>
<keyword evidence="1" id="KW-0472">Membrane</keyword>
<evidence type="ECO:0000256" key="1">
    <source>
        <dbReference type="SAM" id="Phobius"/>
    </source>
</evidence>
<evidence type="ECO:0000313" key="2">
    <source>
        <dbReference type="EMBL" id="GAA3174537.1"/>
    </source>
</evidence>
<keyword evidence="3" id="KW-1185">Reference proteome</keyword>
<organism evidence="2 3">
    <name type="scientific">Blastococcus jejuensis</name>
    <dbReference type="NCBI Taxonomy" id="351224"/>
    <lineage>
        <taxon>Bacteria</taxon>
        <taxon>Bacillati</taxon>
        <taxon>Actinomycetota</taxon>
        <taxon>Actinomycetes</taxon>
        <taxon>Geodermatophilales</taxon>
        <taxon>Geodermatophilaceae</taxon>
        <taxon>Blastococcus</taxon>
    </lineage>
</organism>
<dbReference type="EMBL" id="BAAAVV010000007">
    <property type="protein sequence ID" value="GAA3174537.1"/>
    <property type="molecule type" value="Genomic_DNA"/>
</dbReference>
<sequence>MTATAPATTRRDPLMIGIRVLLGLFGAFKLYGTLYFTFLATAAQGGDPQGVGDWLVAAWSFALATALIVAAFRLRAGDRRIAGITAGLLVVEIAFSFVKLFVYDEPEALGFMAVDLVLLALLTVAARRR</sequence>
<keyword evidence="1" id="KW-1133">Transmembrane helix</keyword>
<dbReference type="RefSeq" id="WP_344689772.1">
    <property type="nucleotide sequence ID" value="NZ_BAAAVV010000007.1"/>
</dbReference>
<name>A0ABP6PCG9_9ACTN</name>
<proteinExistence type="predicted"/>
<dbReference type="Proteomes" id="UP001499924">
    <property type="component" value="Unassembled WGS sequence"/>
</dbReference>